<evidence type="ECO:0000256" key="1">
    <source>
        <dbReference type="SAM" id="MobiDB-lite"/>
    </source>
</evidence>
<sequence>NYSPHPVVMLLGLPGVQFRTAAVLPQPKTAPEREVRGQPVAPT</sequence>
<proteinExistence type="predicted"/>
<accession>Q4TCP6</accession>
<protein>
    <submittedName>
        <fullName evidence="2">(spotted green pufferfish) hypothetical protein</fullName>
    </submittedName>
</protein>
<dbReference type="KEGG" id="tng:GSTEN00003206G001"/>
<reference evidence="2" key="1">
    <citation type="journal article" date="2004" name="Nature">
        <title>Genome duplication in the teleost fish Tetraodon nigroviridis reveals the early vertebrate proto-karyotype.</title>
        <authorList>
            <person name="Jaillon O."/>
            <person name="Aury J.-M."/>
            <person name="Brunet F."/>
            <person name="Petit J.-L."/>
            <person name="Stange-Thomann N."/>
            <person name="Mauceli E."/>
            <person name="Bouneau L."/>
            <person name="Fischer C."/>
            <person name="Ozouf-Costaz C."/>
            <person name="Bernot A."/>
            <person name="Nicaud S."/>
            <person name="Jaffe D."/>
            <person name="Fisher S."/>
            <person name="Lutfalla G."/>
            <person name="Dossat C."/>
            <person name="Segurens B."/>
            <person name="Dasilva C."/>
            <person name="Salanoubat M."/>
            <person name="Levy M."/>
            <person name="Boudet N."/>
            <person name="Castellano S."/>
            <person name="Anthouard V."/>
            <person name="Jubin C."/>
            <person name="Castelli V."/>
            <person name="Katinka M."/>
            <person name="Vacherie B."/>
            <person name="Biemont C."/>
            <person name="Skalli Z."/>
            <person name="Cattolico L."/>
            <person name="Poulain J."/>
            <person name="De Berardinis V."/>
            <person name="Cruaud C."/>
            <person name="Duprat S."/>
            <person name="Brottier P."/>
            <person name="Coutanceau J.-P."/>
            <person name="Gouzy J."/>
            <person name="Parra G."/>
            <person name="Lardier G."/>
            <person name="Chapple C."/>
            <person name="McKernan K.J."/>
            <person name="McEwan P."/>
            <person name="Bosak S."/>
            <person name="Kellis M."/>
            <person name="Volff J.-N."/>
            <person name="Guigo R."/>
            <person name="Zody M.C."/>
            <person name="Mesirov J."/>
            <person name="Lindblad-Toh K."/>
            <person name="Birren B."/>
            <person name="Nusbaum C."/>
            <person name="Kahn D."/>
            <person name="Robinson-Rechavi M."/>
            <person name="Laudet V."/>
            <person name="Schachter V."/>
            <person name="Quetier F."/>
            <person name="Saurin W."/>
            <person name="Scarpelli C."/>
            <person name="Wincker P."/>
            <person name="Lander E.S."/>
            <person name="Weissenbach J."/>
            <person name="Roest Crollius H."/>
        </authorList>
    </citation>
    <scope>NUCLEOTIDE SEQUENCE [LARGE SCALE GENOMIC DNA]</scope>
</reference>
<evidence type="ECO:0000313" key="2">
    <source>
        <dbReference type="EMBL" id="CAF89336.1"/>
    </source>
</evidence>
<reference evidence="2" key="2">
    <citation type="submission" date="2004-02" db="EMBL/GenBank/DDBJ databases">
        <authorList>
            <consortium name="Genoscope"/>
            <consortium name="Whitehead Institute Centre for Genome Research"/>
        </authorList>
    </citation>
    <scope>NUCLEOTIDE SEQUENCE</scope>
</reference>
<name>Q4TCP6_TETNG</name>
<gene>
    <name evidence="2" type="ORF">GSTENG00003206001</name>
</gene>
<dbReference type="AlphaFoldDB" id="Q4TCP6"/>
<dbReference type="EMBL" id="CAAE01006780">
    <property type="protein sequence ID" value="CAF89336.1"/>
    <property type="molecule type" value="Genomic_DNA"/>
</dbReference>
<feature type="region of interest" description="Disordered" evidence="1">
    <location>
        <begin position="24"/>
        <end position="43"/>
    </location>
</feature>
<organism evidence="2">
    <name type="scientific">Tetraodon nigroviridis</name>
    <name type="common">Spotted green pufferfish</name>
    <name type="synonym">Chelonodon nigroviridis</name>
    <dbReference type="NCBI Taxonomy" id="99883"/>
    <lineage>
        <taxon>Eukaryota</taxon>
        <taxon>Metazoa</taxon>
        <taxon>Chordata</taxon>
        <taxon>Craniata</taxon>
        <taxon>Vertebrata</taxon>
        <taxon>Euteleostomi</taxon>
        <taxon>Actinopterygii</taxon>
        <taxon>Neopterygii</taxon>
        <taxon>Teleostei</taxon>
        <taxon>Neoteleostei</taxon>
        <taxon>Acanthomorphata</taxon>
        <taxon>Eupercaria</taxon>
        <taxon>Tetraodontiformes</taxon>
        <taxon>Tetradontoidea</taxon>
        <taxon>Tetraodontidae</taxon>
        <taxon>Tetraodon</taxon>
    </lineage>
</organism>
<feature type="non-terminal residue" evidence="2">
    <location>
        <position position="1"/>
    </location>
</feature>
<comment type="caution">
    <text evidence="2">The sequence shown here is derived from an EMBL/GenBank/DDBJ whole genome shotgun (WGS) entry which is preliminary data.</text>
</comment>